<dbReference type="Proteomes" id="UP000198650">
    <property type="component" value="Unassembled WGS sequence"/>
</dbReference>
<dbReference type="STRING" id="186116.SAMN05192569_101064"/>
<accession>A0A1I0T2F7</accession>
<evidence type="ECO:0000313" key="3">
    <source>
        <dbReference type="Proteomes" id="UP000198650"/>
    </source>
</evidence>
<keyword evidence="1" id="KW-1133">Transmembrane helix</keyword>
<feature type="transmembrane region" description="Helical" evidence="1">
    <location>
        <begin position="25"/>
        <end position="50"/>
    </location>
</feature>
<dbReference type="OrthoDB" id="7356072at2"/>
<dbReference type="Pfam" id="PF06127">
    <property type="entry name" value="Mpo1-like"/>
    <property type="match status" value="1"/>
</dbReference>
<proteinExistence type="predicted"/>
<evidence type="ECO:0000256" key="1">
    <source>
        <dbReference type="SAM" id="Phobius"/>
    </source>
</evidence>
<sequence>MEFRSYEEFWPFYLSQHSKPATRRWHFIGTSFVFLFIIVAMVTWNAWWLLAAPVTAYAFA</sequence>
<organism evidence="2 3">
    <name type="scientific">Parageobacillus thermantarcticus</name>
    <dbReference type="NCBI Taxonomy" id="186116"/>
    <lineage>
        <taxon>Bacteria</taxon>
        <taxon>Bacillati</taxon>
        <taxon>Bacillota</taxon>
        <taxon>Bacilli</taxon>
        <taxon>Bacillales</taxon>
        <taxon>Anoxybacillaceae</taxon>
        <taxon>Parageobacillus</taxon>
    </lineage>
</organism>
<dbReference type="PANTHER" id="PTHR34205">
    <property type="entry name" value="TRANSMEMBRANE PROTEIN"/>
    <property type="match status" value="1"/>
</dbReference>
<evidence type="ECO:0000313" key="2">
    <source>
        <dbReference type="EMBL" id="SFA45900.1"/>
    </source>
</evidence>
<evidence type="ECO:0008006" key="4">
    <source>
        <dbReference type="Google" id="ProtNLM"/>
    </source>
</evidence>
<gene>
    <name evidence="2" type="ORF">SAMN05192569_101064</name>
</gene>
<keyword evidence="3" id="KW-1185">Reference proteome</keyword>
<dbReference type="PANTHER" id="PTHR34205:SF2">
    <property type="entry name" value="DUF962 DOMAIN-CONTAINING PROTEIN"/>
    <property type="match status" value="1"/>
</dbReference>
<reference evidence="3" key="1">
    <citation type="submission" date="2016-10" db="EMBL/GenBank/DDBJ databases">
        <authorList>
            <person name="Varghese N."/>
            <person name="Submissions S."/>
        </authorList>
    </citation>
    <scope>NUCLEOTIDE SEQUENCE [LARGE SCALE GENOMIC DNA]</scope>
    <source>
        <strain evidence="3">M1</strain>
    </source>
</reference>
<dbReference type="AlphaFoldDB" id="A0A1I0T2F7"/>
<protein>
    <recommendedName>
        <fullName evidence="4">DUF962 domain-containing protein</fullName>
    </recommendedName>
</protein>
<keyword evidence="1" id="KW-0812">Transmembrane</keyword>
<name>A0A1I0T2F7_9BACL</name>
<dbReference type="InterPro" id="IPR009305">
    <property type="entry name" value="Mpo1-like"/>
</dbReference>
<dbReference type="EMBL" id="FOJS01000010">
    <property type="protein sequence ID" value="SFA45900.1"/>
    <property type="molecule type" value="Genomic_DNA"/>
</dbReference>
<keyword evidence="1" id="KW-0472">Membrane</keyword>